<keyword evidence="2" id="KW-1185">Reference proteome</keyword>
<organism evidence="1 2">
    <name type="scientific">Nitrosomonas communis</name>
    <dbReference type="NCBI Taxonomy" id="44574"/>
    <lineage>
        <taxon>Bacteria</taxon>
        <taxon>Pseudomonadati</taxon>
        <taxon>Pseudomonadota</taxon>
        <taxon>Betaproteobacteria</taxon>
        <taxon>Nitrosomonadales</taxon>
        <taxon>Nitrosomonadaceae</taxon>
        <taxon>Nitrosomonas</taxon>
    </lineage>
</organism>
<gene>
    <name evidence="1" type="ORF">SAMN05421863_11235</name>
</gene>
<accession>A0A1I4WVJ1</accession>
<evidence type="ECO:0000313" key="2">
    <source>
        <dbReference type="Proteomes" id="UP000183287"/>
    </source>
</evidence>
<name>A0A1I4WVJ1_9PROT</name>
<protein>
    <recommendedName>
        <fullName evidence="3">1,4-alpha-glucan branching enzyme</fullName>
    </recommendedName>
</protein>
<evidence type="ECO:0008006" key="3">
    <source>
        <dbReference type="Google" id="ProtNLM"/>
    </source>
</evidence>
<dbReference type="AlphaFoldDB" id="A0A1I4WVJ1"/>
<dbReference type="RefSeq" id="WP_074907353.1">
    <property type="nucleotide sequence ID" value="NZ_FOUB01000123.1"/>
</dbReference>
<reference evidence="2" key="1">
    <citation type="submission" date="2016-10" db="EMBL/GenBank/DDBJ databases">
        <authorList>
            <person name="Varghese N."/>
            <person name="Submissions S."/>
        </authorList>
    </citation>
    <scope>NUCLEOTIDE SEQUENCE [LARGE SCALE GENOMIC DNA]</scope>
    <source>
        <strain evidence="2">Nm44</strain>
    </source>
</reference>
<evidence type="ECO:0000313" key="1">
    <source>
        <dbReference type="EMBL" id="SFN17848.1"/>
    </source>
</evidence>
<dbReference type="Proteomes" id="UP000183287">
    <property type="component" value="Unassembled WGS sequence"/>
</dbReference>
<dbReference type="OrthoDB" id="9808866at2"/>
<proteinExistence type="predicted"/>
<dbReference type="EMBL" id="FOUB01000123">
    <property type="protein sequence ID" value="SFN17848.1"/>
    <property type="molecule type" value="Genomic_DNA"/>
</dbReference>
<sequence length="98" mass="11203">MSGDSKTTTDHNIIRKWIEERGGKPAAVKSTAGKEDPGLLRVDFPGYSGEDSLEEISWEAFFEKFEEKDLAFLYQDETSKGETSRFFKFVSREKRASK</sequence>